<gene>
    <name evidence="2" type="ORF">BCR33DRAFT_714786</name>
</gene>
<name>A0A1Y2CL10_9FUNG</name>
<dbReference type="OrthoDB" id="61116at2759"/>
<keyword evidence="3" id="KW-1185">Reference proteome</keyword>
<organism evidence="2 3">
    <name type="scientific">Rhizoclosmatium globosum</name>
    <dbReference type="NCBI Taxonomy" id="329046"/>
    <lineage>
        <taxon>Eukaryota</taxon>
        <taxon>Fungi</taxon>
        <taxon>Fungi incertae sedis</taxon>
        <taxon>Chytridiomycota</taxon>
        <taxon>Chytridiomycota incertae sedis</taxon>
        <taxon>Chytridiomycetes</taxon>
        <taxon>Chytridiales</taxon>
        <taxon>Chytriomycetaceae</taxon>
        <taxon>Rhizoclosmatium</taxon>
    </lineage>
</organism>
<dbReference type="PANTHER" id="PTHR12829:SF4">
    <property type="entry name" value="N(6)-ADENINE-SPECIFIC METHYLTRANSFERASE METTL4"/>
    <property type="match status" value="1"/>
</dbReference>
<dbReference type="Proteomes" id="UP000193642">
    <property type="component" value="Unassembled WGS sequence"/>
</dbReference>
<reference evidence="2 3" key="1">
    <citation type="submission" date="2016-07" db="EMBL/GenBank/DDBJ databases">
        <title>Pervasive Adenine N6-methylation of Active Genes in Fungi.</title>
        <authorList>
            <consortium name="DOE Joint Genome Institute"/>
            <person name="Mondo S.J."/>
            <person name="Dannebaum R.O."/>
            <person name="Kuo R.C."/>
            <person name="Labutti K."/>
            <person name="Haridas S."/>
            <person name="Kuo A."/>
            <person name="Salamov A."/>
            <person name="Ahrendt S.R."/>
            <person name="Lipzen A."/>
            <person name="Sullivan W."/>
            <person name="Andreopoulos W.B."/>
            <person name="Clum A."/>
            <person name="Lindquist E."/>
            <person name="Daum C."/>
            <person name="Ramamoorthy G.K."/>
            <person name="Gryganskyi A."/>
            <person name="Culley D."/>
            <person name="Magnuson J.K."/>
            <person name="James T.Y."/>
            <person name="O'Malley M.A."/>
            <person name="Stajich J.E."/>
            <person name="Spatafora J.W."/>
            <person name="Visel A."/>
            <person name="Grigoriev I.V."/>
        </authorList>
    </citation>
    <scope>NUCLEOTIDE SEQUENCE [LARGE SCALE GENOMIC DNA]</scope>
    <source>
        <strain evidence="2 3">JEL800</strain>
    </source>
</reference>
<dbReference type="GO" id="GO:0008168">
    <property type="term" value="F:methyltransferase activity"/>
    <property type="evidence" value="ECO:0007669"/>
    <property type="project" value="TreeGrafter"/>
</dbReference>
<evidence type="ECO:0000256" key="1">
    <source>
        <dbReference type="PROSITE-ProRule" id="PRU00489"/>
    </source>
</evidence>
<dbReference type="GO" id="GO:0005634">
    <property type="term" value="C:nucleus"/>
    <property type="evidence" value="ECO:0007669"/>
    <property type="project" value="TreeGrafter"/>
</dbReference>
<proteinExistence type="inferred from homology"/>
<evidence type="ECO:0000313" key="3">
    <source>
        <dbReference type="Proteomes" id="UP000193642"/>
    </source>
</evidence>
<accession>A0A1Y2CL10</accession>
<dbReference type="PANTHER" id="PTHR12829">
    <property type="entry name" value="N6-ADENOSINE-METHYLTRANSFERASE"/>
    <property type="match status" value="1"/>
</dbReference>
<sequence>MDPYALFKIPLQNHLSQDAVVGVWITHKAKYRAFVIEKLFAAWGLEFVAEWCWIKTTIHGDLMFDPSLKNRKSYEVLLIGRRKASGLQPSLTDSIPKQLFFASVPSVHHSQKPFLDSLLAPYINKNAAKLELFARIVRSGWTSWGNECLKFNEAPFLEERVSR</sequence>
<dbReference type="PROSITE" id="PS51143">
    <property type="entry name" value="MT_A70"/>
    <property type="match status" value="1"/>
</dbReference>
<evidence type="ECO:0000313" key="2">
    <source>
        <dbReference type="EMBL" id="ORY47703.1"/>
    </source>
</evidence>
<dbReference type="AlphaFoldDB" id="A0A1Y2CL10"/>
<dbReference type="STRING" id="329046.A0A1Y2CL10"/>
<feature type="non-terminal residue" evidence="2">
    <location>
        <position position="163"/>
    </location>
</feature>
<comment type="similarity">
    <text evidence="1">Belongs to the MT-A70-like family.</text>
</comment>
<dbReference type="InterPro" id="IPR007757">
    <property type="entry name" value="MT-A70-like"/>
</dbReference>
<dbReference type="EMBL" id="MCGO01000013">
    <property type="protein sequence ID" value="ORY47703.1"/>
    <property type="molecule type" value="Genomic_DNA"/>
</dbReference>
<protein>
    <submittedName>
        <fullName evidence="2">MT-A70 protein</fullName>
    </submittedName>
</protein>
<dbReference type="Pfam" id="PF05063">
    <property type="entry name" value="MT-A70"/>
    <property type="match status" value="1"/>
</dbReference>
<comment type="caution">
    <text evidence="2">The sequence shown here is derived from an EMBL/GenBank/DDBJ whole genome shotgun (WGS) entry which is preliminary data.</text>
</comment>